<dbReference type="STRING" id="690850.Desaf_2392"/>
<feature type="binding site" evidence="5">
    <location>
        <begin position="210"/>
        <end position="211"/>
    </location>
    <ligand>
        <name>D-glyceraldehyde 3-phosphate</name>
        <dbReference type="ChEBI" id="CHEBI:59776"/>
    </ligand>
</feature>
<dbReference type="InterPro" id="IPR020828">
    <property type="entry name" value="GlycerAld_3-P_DH_NAD(P)-bd"/>
</dbReference>
<dbReference type="InterPro" id="IPR020829">
    <property type="entry name" value="GlycerAld_3-P_DH_cat"/>
</dbReference>
<dbReference type="Pfam" id="PF00044">
    <property type="entry name" value="Gp_dh_N"/>
    <property type="match status" value="1"/>
</dbReference>
<evidence type="ECO:0000256" key="5">
    <source>
        <dbReference type="PIRSR" id="PIRSR000149-2"/>
    </source>
</evidence>
<organism evidence="11 12">
    <name type="scientific">Desulfocurvibacter africanus subsp. africanus str. Walvis Bay</name>
    <dbReference type="NCBI Taxonomy" id="690850"/>
    <lineage>
        <taxon>Bacteria</taxon>
        <taxon>Pseudomonadati</taxon>
        <taxon>Thermodesulfobacteriota</taxon>
        <taxon>Desulfovibrionia</taxon>
        <taxon>Desulfovibrionales</taxon>
        <taxon>Desulfovibrionaceae</taxon>
        <taxon>Desulfocurvibacter</taxon>
    </lineage>
</organism>
<dbReference type="PRINTS" id="PR00078">
    <property type="entry name" value="G3PDHDRGNASE"/>
</dbReference>
<dbReference type="eggNOG" id="COG0057">
    <property type="taxonomic scope" value="Bacteria"/>
</dbReference>
<proteinExistence type="inferred from homology"/>
<feature type="binding site" evidence="5">
    <location>
        <position position="233"/>
    </location>
    <ligand>
        <name>D-glyceraldehyde 3-phosphate</name>
        <dbReference type="ChEBI" id="CHEBI:59776"/>
    </ligand>
</feature>
<name>F3YYG2_DESAF</name>
<evidence type="ECO:0000256" key="1">
    <source>
        <dbReference type="ARBA" id="ARBA00007406"/>
    </source>
</evidence>
<sequence length="330" mass="35590">MAIKIGLNGFGRIGKNLARLMVQDKDVELVVFNARKDPSIYAYTFKYDSVHGNWKGEVKAEKDGIVIDGKKILMTSDEAGKWQWGKLGVDIVVEATGKFRDRESCQKHLDCGAKKVIISAPGKGVDATVVYNVNHQGYDPAKHHIISNASCTTNCLAPAIKVLHEKFTVKQAVMTTVHAYTTSQALLDSAQPKDPRRGRAAALNFVPTTTGAAKAVSEVLPDLKGKIDGMAIRGPAPDGSLVDLVCVVEKSTSKEQVNEVFKAAANETLGYTEEYVVSGDIVGDTHGGVVDGLSTMVNGGTLVKVLVWYDNEMGFNNQLLRTIKLVGSKL</sequence>
<dbReference type="HOGENOM" id="CLU_030140_0_3_7"/>
<dbReference type="FunFam" id="3.30.360.10:FF:000002">
    <property type="entry name" value="Glyceraldehyde-3-phosphate dehydrogenase"/>
    <property type="match status" value="1"/>
</dbReference>
<evidence type="ECO:0000313" key="12">
    <source>
        <dbReference type="Proteomes" id="UP000007844"/>
    </source>
</evidence>
<dbReference type="AlphaFoldDB" id="F3YYG2"/>
<dbReference type="SUPFAM" id="SSF55347">
    <property type="entry name" value="Glyceraldehyde-3-phosphate dehydrogenase-like, C-terminal domain"/>
    <property type="match status" value="1"/>
</dbReference>
<feature type="binding site" evidence="5">
    <location>
        <position position="181"/>
    </location>
    <ligand>
        <name>D-glyceraldehyde 3-phosphate</name>
        <dbReference type="ChEBI" id="CHEBI:59776"/>
    </ligand>
</feature>
<dbReference type="GO" id="GO:0050661">
    <property type="term" value="F:NADP binding"/>
    <property type="evidence" value="ECO:0007669"/>
    <property type="project" value="InterPro"/>
</dbReference>
<reference evidence="11 12" key="1">
    <citation type="journal article" date="2011" name="J. Bacteriol.">
        <title>Genome sequence of the mercury-methylating and pleomorphic Desulfovibrio africanus Strain Walvis Bay.</title>
        <authorList>
            <person name="Brown S.D."/>
            <person name="Wall J.D."/>
            <person name="Kucken A.M."/>
            <person name="Gilmour C.C."/>
            <person name="Podar M."/>
            <person name="Brandt C.C."/>
            <person name="Teshima H."/>
            <person name="Detter J.C."/>
            <person name="Han C.S."/>
            <person name="Land M.L."/>
            <person name="Lucas S."/>
            <person name="Han J."/>
            <person name="Pennacchio L."/>
            <person name="Nolan M."/>
            <person name="Pitluck S."/>
            <person name="Woyke T."/>
            <person name="Goodwin L."/>
            <person name="Palumbo A.V."/>
            <person name="Elias D.A."/>
        </authorList>
    </citation>
    <scope>NUCLEOTIDE SEQUENCE [LARGE SCALE GENOMIC DNA]</scope>
    <source>
        <strain evidence="11 12">Walvis Bay</strain>
    </source>
</reference>
<keyword evidence="6" id="KW-0520">NAD</keyword>
<evidence type="ECO:0000256" key="2">
    <source>
        <dbReference type="ARBA" id="ARBA00011881"/>
    </source>
</evidence>
<feature type="domain" description="Glyceraldehyde 3-phosphate dehydrogenase NAD(P) binding" evidence="10">
    <location>
        <begin position="3"/>
        <end position="151"/>
    </location>
</feature>
<feature type="active site" description="Nucleophile" evidence="4">
    <location>
        <position position="151"/>
    </location>
</feature>
<dbReference type="Gene3D" id="3.30.360.10">
    <property type="entry name" value="Dihydrodipicolinate Reductase, domain 2"/>
    <property type="match status" value="1"/>
</dbReference>
<feature type="binding site" evidence="6">
    <location>
        <position position="311"/>
    </location>
    <ligand>
        <name>NAD(+)</name>
        <dbReference type="ChEBI" id="CHEBI:57540"/>
    </ligand>
</feature>
<comment type="similarity">
    <text evidence="1 8">Belongs to the glyceraldehyde-3-phosphate dehydrogenase family.</text>
</comment>
<feature type="binding site" evidence="6">
    <location>
        <position position="119"/>
    </location>
    <ligand>
        <name>NAD(+)</name>
        <dbReference type="ChEBI" id="CHEBI:57540"/>
    </ligand>
</feature>
<dbReference type="NCBIfam" id="TIGR01534">
    <property type="entry name" value="GAPDH-I"/>
    <property type="match status" value="1"/>
</dbReference>
<dbReference type="EC" id="1.2.1.-" evidence="9"/>
<keyword evidence="6" id="KW-0547">Nucleotide-binding</keyword>
<dbReference type="SUPFAM" id="SSF51735">
    <property type="entry name" value="NAD(P)-binding Rossmann-fold domains"/>
    <property type="match status" value="1"/>
</dbReference>
<dbReference type="InterPro" id="IPR036291">
    <property type="entry name" value="NAD(P)-bd_dom_sf"/>
</dbReference>
<evidence type="ECO:0000259" key="10">
    <source>
        <dbReference type="SMART" id="SM00846"/>
    </source>
</evidence>
<evidence type="ECO:0000256" key="6">
    <source>
        <dbReference type="PIRSR" id="PIRSR000149-3"/>
    </source>
</evidence>
<keyword evidence="12" id="KW-1185">Reference proteome</keyword>
<feature type="binding site" evidence="5">
    <location>
        <begin position="150"/>
        <end position="152"/>
    </location>
    <ligand>
        <name>D-glyceraldehyde 3-phosphate</name>
        <dbReference type="ChEBI" id="CHEBI:59776"/>
    </ligand>
</feature>
<dbReference type="CDD" id="cd18126">
    <property type="entry name" value="GAPDH_I_C"/>
    <property type="match status" value="1"/>
</dbReference>
<dbReference type="GO" id="GO:0016620">
    <property type="term" value="F:oxidoreductase activity, acting on the aldehyde or oxo group of donors, NAD or NADP as acceptor"/>
    <property type="evidence" value="ECO:0007669"/>
    <property type="project" value="InterPro"/>
</dbReference>
<dbReference type="RefSeq" id="WP_014260418.1">
    <property type="nucleotide sequence ID" value="NC_016629.1"/>
</dbReference>
<gene>
    <name evidence="11" type="ORF">Desaf_2392</name>
</gene>
<dbReference type="InterPro" id="IPR020830">
    <property type="entry name" value="GlycerAld_3-P_DH_AS"/>
</dbReference>
<evidence type="ECO:0000313" key="11">
    <source>
        <dbReference type="EMBL" id="EGJ50716.1"/>
    </source>
</evidence>
<comment type="subunit">
    <text evidence="2">Homotetramer.</text>
</comment>
<evidence type="ECO:0000256" key="3">
    <source>
        <dbReference type="ARBA" id="ARBA00023002"/>
    </source>
</evidence>
<keyword evidence="3 9" id="KW-0560">Oxidoreductase</keyword>
<dbReference type="SMART" id="SM00846">
    <property type="entry name" value="Gp_dh_N"/>
    <property type="match status" value="1"/>
</dbReference>
<feature type="site" description="Activates thiol group during catalysis" evidence="7">
    <location>
        <position position="178"/>
    </location>
</feature>
<dbReference type="InterPro" id="IPR020831">
    <property type="entry name" value="GlycerAld/Erythrose_P_DH"/>
</dbReference>
<dbReference type="Gene3D" id="3.40.50.720">
    <property type="entry name" value="NAD(P)-binding Rossmann-like Domain"/>
    <property type="match status" value="1"/>
</dbReference>
<evidence type="ECO:0000256" key="8">
    <source>
        <dbReference type="RuleBase" id="RU000397"/>
    </source>
</evidence>
<evidence type="ECO:0000256" key="7">
    <source>
        <dbReference type="PIRSR" id="PIRSR000149-4"/>
    </source>
</evidence>
<dbReference type="GO" id="GO:0006006">
    <property type="term" value="P:glucose metabolic process"/>
    <property type="evidence" value="ECO:0007669"/>
    <property type="project" value="InterPro"/>
</dbReference>
<evidence type="ECO:0000256" key="4">
    <source>
        <dbReference type="PIRSR" id="PIRSR000149-1"/>
    </source>
</evidence>
<dbReference type="CDD" id="cd05214">
    <property type="entry name" value="GAPDH_I_N"/>
    <property type="match status" value="1"/>
</dbReference>
<protein>
    <recommendedName>
        <fullName evidence="9">Glyceraldehyde-3-phosphate dehydrogenase</fullName>
        <ecNumber evidence="9">1.2.1.-</ecNumber>
    </recommendedName>
</protein>
<dbReference type="GO" id="GO:0051287">
    <property type="term" value="F:NAD binding"/>
    <property type="evidence" value="ECO:0007669"/>
    <property type="project" value="InterPro"/>
</dbReference>
<dbReference type="FunFam" id="3.40.50.720:FF:000001">
    <property type="entry name" value="Glyceraldehyde-3-phosphate dehydrogenase"/>
    <property type="match status" value="1"/>
</dbReference>
<dbReference type="InterPro" id="IPR006424">
    <property type="entry name" value="Glyceraldehyde-3-P_DH_1"/>
</dbReference>
<accession>F3YYG2</accession>
<feature type="binding site" evidence="6">
    <location>
        <begin position="12"/>
        <end position="13"/>
    </location>
    <ligand>
        <name>NAD(+)</name>
        <dbReference type="ChEBI" id="CHEBI:57540"/>
    </ligand>
</feature>
<dbReference type="KEGG" id="daf:Desaf_2392"/>
<dbReference type="PROSITE" id="PS00071">
    <property type="entry name" value="GAPDH"/>
    <property type="match status" value="1"/>
</dbReference>
<dbReference type="EMBL" id="CP003221">
    <property type="protein sequence ID" value="EGJ50716.1"/>
    <property type="molecule type" value="Genomic_DNA"/>
</dbReference>
<dbReference type="Proteomes" id="UP000007844">
    <property type="component" value="Chromosome"/>
</dbReference>
<dbReference type="PIRSF" id="PIRSF000149">
    <property type="entry name" value="GAP_DH"/>
    <property type="match status" value="1"/>
</dbReference>
<dbReference type="Pfam" id="PF02800">
    <property type="entry name" value="Gp_dh_C"/>
    <property type="match status" value="1"/>
</dbReference>
<dbReference type="PANTHER" id="PTHR43148">
    <property type="entry name" value="GLYCERALDEHYDE-3-PHOSPHATE DEHYDROGENASE 2"/>
    <property type="match status" value="1"/>
</dbReference>
<evidence type="ECO:0000256" key="9">
    <source>
        <dbReference type="RuleBase" id="RU361160"/>
    </source>
</evidence>